<dbReference type="GO" id="GO:0003677">
    <property type="term" value="F:DNA binding"/>
    <property type="evidence" value="ECO:0007669"/>
    <property type="project" value="UniProtKB-KW"/>
</dbReference>
<reference evidence="5 6" key="1">
    <citation type="submission" date="2020-04" db="EMBL/GenBank/DDBJ databases">
        <title>Genome sequencing of novel species.</title>
        <authorList>
            <person name="Heo J."/>
            <person name="Kim S.-J."/>
            <person name="Kim J.-S."/>
            <person name="Hong S.-B."/>
            <person name="Kwon S.-W."/>
        </authorList>
    </citation>
    <scope>NUCLEOTIDE SEQUENCE [LARGE SCALE GENOMIC DNA]</scope>
    <source>
        <strain evidence="5 6">MFER-1</strain>
    </source>
</reference>
<dbReference type="PANTHER" id="PTHR44688">
    <property type="entry name" value="DNA-BINDING TRANSCRIPTIONAL ACTIVATOR DEVR_DOSR"/>
    <property type="match status" value="1"/>
</dbReference>
<evidence type="ECO:0000256" key="1">
    <source>
        <dbReference type="ARBA" id="ARBA00023015"/>
    </source>
</evidence>
<dbReference type="Gene3D" id="1.10.10.10">
    <property type="entry name" value="Winged helix-like DNA-binding domain superfamily/Winged helix DNA-binding domain"/>
    <property type="match status" value="1"/>
</dbReference>
<dbReference type="EMBL" id="CP051680">
    <property type="protein sequence ID" value="QJD82135.1"/>
    <property type="molecule type" value="Genomic_DNA"/>
</dbReference>
<feature type="domain" description="HTH luxR-type" evidence="4">
    <location>
        <begin position="595"/>
        <end position="660"/>
    </location>
</feature>
<dbReference type="Proteomes" id="UP000502248">
    <property type="component" value="Chromosome"/>
</dbReference>
<dbReference type="PROSITE" id="PS50043">
    <property type="entry name" value="HTH_LUXR_2"/>
    <property type="match status" value="1"/>
</dbReference>
<dbReference type="InterPro" id="IPR036388">
    <property type="entry name" value="WH-like_DNA-bd_sf"/>
</dbReference>
<keyword evidence="1" id="KW-0805">Transcription regulation</keyword>
<dbReference type="PRINTS" id="PR00038">
    <property type="entry name" value="HTHLUXR"/>
</dbReference>
<dbReference type="InterPro" id="IPR016032">
    <property type="entry name" value="Sig_transdc_resp-reg_C-effctor"/>
</dbReference>
<dbReference type="SUPFAM" id="SSF52540">
    <property type="entry name" value="P-loop containing nucleoside triphosphate hydrolases"/>
    <property type="match status" value="1"/>
</dbReference>
<evidence type="ECO:0000259" key="4">
    <source>
        <dbReference type="PROSITE" id="PS50043"/>
    </source>
</evidence>
<dbReference type="SUPFAM" id="SSF46894">
    <property type="entry name" value="C-terminal effector domain of the bipartite response regulators"/>
    <property type="match status" value="1"/>
</dbReference>
<dbReference type="CDD" id="cd06170">
    <property type="entry name" value="LuxR_C_like"/>
    <property type="match status" value="1"/>
</dbReference>
<dbReference type="InterPro" id="IPR027417">
    <property type="entry name" value="P-loop_NTPase"/>
</dbReference>
<protein>
    <submittedName>
        <fullName evidence="5">AAA family ATPase</fullName>
    </submittedName>
</protein>
<sequence>MERQLLLGRDQEIQTFFQHLSANNGQSRIINIYGSGGIGKSYLLDEFRRLSTDARSKFLLLDIPIFTRNPPEFCLHLLRLLRYPIPSIQSTEDLNHLLDLCLNTIRNTSKDNKLVLALDTFEEVGEMENWLREQFVAHLAPSVLLLISGRTPLNAQWYAQSSQRQRITPMPLGELDYDSVKQLLMRSGIHQDDLINRIWHRTGGHPLTLSLLAATALTASLQDETYMDDELLNRLVPIWLKEIPNVLMREIVEAASVLRHFDHQSLSYVLGRPVATEYFRKLIGYSFVRKVEQGWLLHDLFRNAINENMRLLVPQDYDRLWKRCVLYYYEKIKNSARDKLEAWENIECFYYIGDRLIQSFFFQTSITYSIEPLSASNRAEAERYIAQRHATAKETQVRYVDKATNEEVEFSITVRDSLYGLKHVDLDELTELDPSFVTLTRNTHGTICGLSVIIPINEYTLDYLKAKPLSSNYFNHLPESKQNELKVPRSSRAGYFIKTLDTYDFADPTMLQSSGITFITHMLSPGYIVASPPPHPLSQAIISSLGCEESGVVHYDYDEHTPTPVFVADTRGDKLHPFLNTMIASLGLLEEIEQKDQHPTHLTDREKEIIELLIRGYSNIEIAGFLFVSEATIKKHLSNIFKKMDIKNRVQLVNKYAGIQLSDTII</sequence>
<evidence type="ECO:0000313" key="6">
    <source>
        <dbReference type="Proteomes" id="UP000502248"/>
    </source>
</evidence>
<evidence type="ECO:0000313" key="5">
    <source>
        <dbReference type="EMBL" id="QJD82135.1"/>
    </source>
</evidence>
<dbReference type="Gene3D" id="3.40.50.300">
    <property type="entry name" value="P-loop containing nucleotide triphosphate hydrolases"/>
    <property type="match status" value="1"/>
</dbReference>
<dbReference type="Pfam" id="PF00196">
    <property type="entry name" value="GerE"/>
    <property type="match status" value="1"/>
</dbReference>
<dbReference type="Pfam" id="PF13191">
    <property type="entry name" value="AAA_16"/>
    <property type="match status" value="1"/>
</dbReference>
<name>A0A7Z2VFS9_9BACL</name>
<dbReference type="PANTHER" id="PTHR44688:SF16">
    <property type="entry name" value="DNA-BINDING TRANSCRIPTIONAL ACTIVATOR DEVR_DOSR"/>
    <property type="match status" value="1"/>
</dbReference>
<dbReference type="KEGG" id="cheb:HH215_02360"/>
<keyword evidence="6" id="KW-1185">Reference proteome</keyword>
<dbReference type="InterPro" id="IPR041664">
    <property type="entry name" value="AAA_16"/>
</dbReference>
<gene>
    <name evidence="5" type="ORF">HH215_02360</name>
</gene>
<dbReference type="InterPro" id="IPR000792">
    <property type="entry name" value="Tscrpt_reg_LuxR_C"/>
</dbReference>
<keyword evidence="2" id="KW-0238">DNA-binding</keyword>
<dbReference type="SMART" id="SM00421">
    <property type="entry name" value="HTH_LUXR"/>
    <property type="match status" value="1"/>
</dbReference>
<dbReference type="PROSITE" id="PS00622">
    <property type="entry name" value="HTH_LUXR_1"/>
    <property type="match status" value="1"/>
</dbReference>
<organism evidence="5 6">
    <name type="scientific">Cohnella herbarum</name>
    <dbReference type="NCBI Taxonomy" id="2728023"/>
    <lineage>
        <taxon>Bacteria</taxon>
        <taxon>Bacillati</taxon>
        <taxon>Bacillota</taxon>
        <taxon>Bacilli</taxon>
        <taxon>Bacillales</taxon>
        <taxon>Paenibacillaceae</taxon>
        <taxon>Cohnella</taxon>
    </lineage>
</organism>
<evidence type="ECO:0000256" key="2">
    <source>
        <dbReference type="ARBA" id="ARBA00023125"/>
    </source>
</evidence>
<accession>A0A7Z2VFS9</accession>
<evidence type="ECO:0000256" key="3">
    <source>
        <dbReference type="ARBA" id="ARBA00023163"/>
    </source>
</evidence>
<proteinExistence type="predicted"/>
<keyword evidence="3" id="KW-0804">Transcription</keyword>
<dbReference type="PRINTS" id="PR00364">
    <property type="entry name" value="DISEASERSIST"/>
</dbReference>
<dbReference type="GO" id="GO:0006355">
    <property type="term" value="P:regulation of DNA-templated transcription"/>
    <property type="evidence" value="ECO:0007669"/>
    <property type="project" value="InterPro"/>
</dbReference>
<dbReference type="AlphaFoldDB" id="A0A7Z2VFS9"/>
<dbReference type="RefSeq" id="WP_169278438.1">
    <property type="nucleotide sequence ID" value="NZ_CP051680.1"/>
</dbReference>